<keyword evidence="2" id="KW-0472">Membrane</keyword>
<feature type="domain" description="Wolframin cysteine-rich" evidence="4">
    <location>
        <begin position="494"/>
        <end position="597"/>
    </location>
</feature>
<keyword evidence="2" id="KW-0812">Transmembrane</keyword>
<feature type="transmembrane region" description="Helical" evidence="2">
    <location>
        <begin position="325"/>
        <end position="344"/>
    </location>
</feature>
<accession>A0ABP0GQB8</accession>
<dbReference type="Pfam" id="PF20053">
    <property type="entry name" value="WC-rich"/>
    <property type="match status" value="1"/>
</dbReference>
<dbReference type="PANTHER" id="PTHR13098:SF3">
    <property type="entry name" value="WOLFRAMIN"/>
    <property type="match status" value="1"/>
</dbReference>
<dbReference type="InterPro" id="IPR045461">
    <property type="entry name" value="Wolframin_OB_fold"/>
</dbReference>
<keyword evidence="2" id="KW-1133">Transmembrane helix</keyword>
<evidence type="ECO:0000256" key="2">
    <source>
        <dbReference type="SAM" id="Phobius"/>
    </source>
</evidence>
<sequence>MEELSPRDISEEVNNPKCNTKHASEALYDLFKPNKPGEDGGVSTAHAQVQHPLVKKAIRKLNKTKDSEGISVKDLHQLNKRFMSGHLPRKKSHHKCDDSDTDDDEDNKEIPPKVTGMFAKLLVTQIQLVTKARDYALKYGSKVSRTWLRNIIPTNQIVTLASFLVYTYILNAQFLSIFIPLALFCVGFIVMIVSTLRSVRGESRFKEFVAWSNLLTSLDTVMDVVEAEDNYFKNHISPFVSMPFAALLTVMSFAICPQDPMPKAEIALTSLGLCVTSLVSFKDSFYWQSYMSFAFQIVASLLESFNRFSSDVAVVGLSFEVMDGVMIHFNLAVLFRIAALALAISLPFHKKFRSIFAGIMRGLAPWLFVAIWWELFSLFFHYTTVKTLTRAGMEVFLLLFSLPSAILIFGYGLFKYLLQLPLLKIFVVVTMLGAGYFVTRISRAGQSLSSRFSLSKLGPAAKIMVYTLLLLSGLMLFVTYSPAGSQVFNSSLTWDNYQSICHNNEASDGNEALTKQYCHHLNGHHINWAGNISNVRIVAIENKFEAVANVLPSYLSDWLSCTFGDEFPSQDYCKSSLNNKMLCAISKHNHRECNLERYNKYQFSFVAEMLNADQTHGSIRISASNKFKDLAFHLRPGMTVRYSGLLNADAGEIKLNKLNILEESSFKVRISTDETMSSMVEDAISALLRFLFSPFITFESAEADEMK</sequence>
<proteinExistence type="predicted"/>
<evidence type="ECO:0000313" key="6">
    <source>
        <dbReference type="Proteomes" id="UP001642483"/>
    </source>
</evidence>
<feature type="region of interest" description="Disordered" evidence="1">
    <location>
        <begin position="30"/>
        <end position="51"/>
    </location>
</feature>
<dbReference type="PANTHER" id="PTHR13098">
    <property type="entry name" value="WOLFRAMIN"/>
    <property type="match status" value="1"/>
</dbReference>
<dbReference type="PRINTS" id="PR02060">
    <property type="entry name" value="WOLFFAMILY"/>
</dbReference>
<feature type="region of interest" description="Disordered" evidence="1">
    <location>
        <begin position="83"/>
        <end position="109"/>
    </location>
</feature>
<dbReference type="InterPro" id="IPR045400">
    <property type="entry name" value="Wolframin_Cys-rich"/>
</dbReference>
<keyword evidence="6" id="KW-1185">Reference proteome</keyword>
<dbReference type="InterPro" id="IPR026209">
    <property type="entry name" value="Wolframin_fam"/>
</dbReference>
<evidence type="ECO:0000259" key="4">
    <source>
        <dbReference type="Pfam" id="PF20053"/>
    </source>
</evidence>
<protein>
    <recommendedName>
        <fullName evidence="7">Wolframin</fullName>
    </recommendedName>
</protein>
<feature type="domain" description="Wolframin OB-fold" evidence="3">
    <location>
        <begin position="598"/>
        <end position="698"/>
    </location>
</feature>
<evidence type="ECO:0000313" key="5">
    <source>
        <dbReference type="EMBL" id="CAK8693076.1"/>
    </source>
</evidence>
<gene>
    <name evidence="5" type="ORF">CVLEPA_LOCUS26403</name>
</gene>
<feature type="region of interest" description="Disordered" evidence="1">
    <location>
        <begin position="1"/>
        <end position="20"/>
    </location>
</feature>
<dbReference type="Proteomes" id="UP001642483">
    <property type="component" value="Unassembled WGS sequence"/>
</dbReference>
<feature type="transmembrane region" description="Helical" evidence="2">
    <location>
        <begin position="237"/>
        <end position="257"/>
    </location>
</feature>
<dbReference type="Pfam" id="PF19913">
    <property type="entry name" value="WCOB"/>
    <property type="match status" value="1"/>
</dbReference>
<evidence type="ECO:0000259" key="3">
    <source>
        <dbReference type="Pfam" id="PF19913"/>
    </source>
</evidence>
<feature type="transmembrane region" description="Helical" evidence="2">
    <location>
        <begin position="147"/>
        <end position="169"/>
    </location>
</feature>
<feature type="transmembrane region" description="Helical" evidence="2">
    <location>
        <begin position="420"/>
        <end position="439"/>
    </location>
</feature>
<feature type="transmembrane region" description="Helical" evidence="2">
    <location>
        <begin position="460"/>
        <end position="480"/>
    </location>
</feature>
<organism evidence="5 6">
    <name type="scientific">Clavelina lepadiformis</name>
    <name type="common">Light-bulb sea squirt</name>
    <name type="synonym">Ascidia lepadiformis</name>
    <dbReference type="NCBI Taxonomy" id="159417"/>
    <lineage>
        <taxon>Eukaryota</taxon>
        <taxon>Metazoa</taxon>
        <taxon>Chordata</taxon>
        <taxon>Tunicata</taxon>
        <taxon>Ascidiacea</taxon>
        <taxon>Aplousobranchia</taxon>
        <taxon>Clavelinidae</taxon>
        <taxon>Clavelina</taxon>
    </lineage>
</organism>
<evidence type="ECO:0008006" key="7">
    <source>
        <dbReference type="Google" id="ProtNLM"/>
    </source>
</evidence>
<name>A0ABP0GQB8_CLALP</name>
<dbReference type="EMBL" id="CAWYQH010000130">
    <property type="protein sequence ID" value="CAK8693076.1"/>
    <property type="molecule type" value="Genomic_DNA"/>
</dbReference>
<feature type="compositionally biased region" description="Basic and acidic residues" evidence="1">
    <location>
        <begin position="1"/>
        <end position="10"/>
    </location>
</feature>
<reference evidence="5 6" key="1">
    <citation type="submission" date="2024-02" db="EMBL/GenBank/DDBJ databases">
        <authorList>
            <person name="Daric V."/>
            <person name="Darras S."/>
        </authorList>
    </citation>
    <scope>NUCLEOTIDE SEQUENCE [LARGE SCALE GENOMIC DNA]</scope>
</reference>
<feature type="transmembrane region" description="Helical" evidence="2">
    <location>
        <begin position="175"/>
        <end position="196"/>
    </location>
</feature>
<feature type="transmembrane region" description="Helical" evidence="2">
    <location>
        <begin position="364"/>
        <end position="383"/>
    </location>
</feature>
<evidence type="ECO:0000256" key="1">
    <source>
        <dbReference type="SAM" id="MobiDB-lite"/>
    </source>
</evidence>
<comment type="caution">
    <text evidence="5">The sequence shown here is derived from an EMBL/GenBank/DDBJ whole genome shotgun (WGS) entry which is preliminary data.</text>
</comment>
<feature type="transmembrane region" description="Helical" evidence="2">
    <location>
        <begin position="395"/>
        <end position="414"/>
    </location>
</feature>